<feature type="binding site" description="axial binding residue" evidence="5">
    <location>
        <position position="469"/>
    </location>
    <ligand>
        <name>heme</name>
        <dbReference type="ChEBI" id="CHEBI:30413"/>
    </ligand>
    <ligandPart>
        <name>Fe</name>
        <dbReference type="ChEBI" id="CHEBI:18248"/>
    </ligandPart>
</feature>
<dbReference type="AlphaFoldDB" id="A0A1E1K3J2"/>
<dbReference type="PANTHER" id="PTHR24305">
    <property type="entry name" value="CYTOCHROME P450"/>
    <property type="match status" value="1"/>
</dbReference>
<dbReference type="EMBL" id="FJUX01000012">
    <property type="protein sequence ID" value="CZS92440.1"/>
    <property type="molecule type" value="Genomic_DNA"/>
</dbReference>
<dbReference type="GO" id="GO:0008168">
    <property type="term" value="F:methyltransferase activity"/>
    <property type="evidence" value="ECO:0007669"/>
    <property type="project" value="UniProtKB-KW"/>
</dbReference>
<evidence type="ECO:0000256" key="4">
    <source>
        <dbReference type="ARBA" id="ARBA00023004"/>
    </source>
</evidence>
<name>A0A1E1K3J2_9HELO</name>
<evidence type="ECO:0000256" key="1">
    <source>
        <dbReference type="ARBA" id="ARBA00001971"/>
    </source>
</evidence>
<dbReference type="GO" id="GO:0020037">
    <property type="term" value="F:heme binding"/>
    <property type="evidence" value="ECO:0007669"/>
    <property type="project" value="InterPro"/>
</dbReference>
<evidence type="ECO:0000256" key="3">
    <source>
        <dbReference type="ARBA" id="ARBA00022723"/>
    </source>
</evidence>
<dbReference type="PRINTS" id="PR00385">
    <property type="entry name" value="P450"/>
</dbReference>
<dbReference type="Proteomes" id="UP000178912">
    <property type="component" value="Unassembled WGS sequence"/>
</dbReference>
<gene>
    <name evidence="7" type="ORF">RAG0_02960</name>
</gene>
<dbReference type="InterPro" id="IPR036396">
    <property type="entry name" value="Cyt_P450_sf"/>
</dbReference>
<dbReference type="GO" id="GO:0005506">
    <property type="term" value="F:iron ion binding"/>
    <property type="evidence" value="ECO:0007669"/>
    <property type="project" value="InterPro"/>
</dbReference>
<dbReference type="PROSITE" id="PS00086">
    <property type="entry name" value="CYTOCHROME_P450"/>
    <property type="match status" value="1"/>
</dbReference>
<protein>
    <submittedName>
        <fullName evidence="7">Related to pisatin demethylase cytochrome P450</fullName>
    </submittedName>
</protein>
<keyword evidence="5 6" id="KW-0349">Heme</keyword>
<keyword evidence="6" id="KW-0560">Oxidoreductase</keyword>
<dbReference type="InterPro" id="IPR001128">
    <property type="entry name" value="Cyt_P450"/>
</dbReference>
<sequence length="524" mass="59221">MVSPMGGAILLAAGIIMLANYIIRPLHLAPLSKIPAAHPISPISSLWICYVRWTGREHVTLCRLHQIRGPILRIGPNEVSINYYEGFQTIYNGRFDKAEVYVNRFSNYGIRNMISTIHQQEHAIRRRMFSNLFTLSQIWTSPSLRSAISSIIYKRLLPTICMAADSAAEIDIHPLACAYSIDLLQSYQFGTLVSSNFINNRGKRGNYLEKYFAKAPYQFCISELHLLVSFSSWLGIGIVPSHIKQAQKDLEDSMLKKCFDAEKLVLEGEDLAPEHVPVVFKQIYNAFRESENDDLEGQKINEYTDQHTRHIPEIASDMLDFNAAALEATGDAFIWLYLQLSLHPNIQEEFRKVLHTLSTIICFPTKMPHVLPDPRDLDDLPLLNAIVLETLRLYPASDGGQRGIIPSPPCNLAGHNLPPGVVVQASAYVRHHNSNVFPTPNEWIPKRWFNATPEMKRWLWAFGSGSKMCIGSNFAMYSMKYAIAAIYTNFTSECTNPEVRNPMDTVEGSTIGARHKLPIKFKPS</sequence>
<dbReference type="PANTHER" id="PTHR24305:SF166">
    <property type="entry name" value="CYTOCHROME P450 12A4, MITOCHONDRIAL-RELATED"/>
    <property type="match status" value="1"/>
</dbReference>
<reference evidence="8" key="1">
    <citation type="submission" date="2016-03" db="EMBL/GenBank/DDBJ databases">
        <authorList>
            <person name="Guldener U."/>
        </authorList>
    </citation>
    <scope>NUCLEOTIDE SEQUENCE [LARGE SCALE GENOMIC DNA]</scope>
    <source>
        <strain evidence="8">04CH-RAC-A.6.1</strain>
    </source>
</reference>
<evidence type="ECO:0000313" key="8">
    <source>
        <dbReference type="Proteomes" id="UP000178912"/>
    </source>
</evidence>
<dbReference type="PRINTS" id="PR00465">
    <property type="entry name" value="EP450IV"/>
</dbReference>
<dbReference type="OrthoDB" id="1470350at2759"/>
<dbReference type="Gene3D" id="1.10.630.10">
    <property type="entry name" value="Cytochrome P450"/>
    <property type="match status" value="1"/>
</dbReference>
<keyword evidence="6" id="KW-0503">Monooxygenase</keyword>
<evidence type="ECO:0000313" key="7">
    <source>
        <dbReference type="EMBL" id="CZS92440.1"/>
    </source>
</evidence>
<keyword evidence="8" id="KW-1185">Reference proteome</keyword>
<keyword evidence="3 5" id="KW-0479">Metal-binding</keyword>
<dbReference type="InterPro" id="IPR002403">
    <property type="entry name" value="Cyt_P450_E_grp-IV"/>
</dbReference>
<dbReference type="GO" id="GO:0016705">
    <property type="term" value="F:oxidoreductase activity, acting on paired donors, with incorporation or reduction of molecular oxygen"/>
    <property type="evidence" value="ECO:0007669"/>
    <property type="project" value="InterPro"/>
</dbReference>
<dbReference type="GO" id="GO:0004497">
    <property type="term" value="F:monooxygenase activity"/>
    <property type="evidence" value="ECO:0007669"/>
    <property type="project" value="UniProtKB-KW"/>
</dbReference>
<dbReference type="Pfam" id="PF00067">
    <property type="entry name" value="p450"/>
    <property type="match status" value="1"/>
</dbReference>
<keyword evidence="4 5" id="KW-0408">Iron</keyword>
<keyword evidence="7" id="KW-0808">Transferase</keyword>
<dbReference type="InterPro" id="IPR017972">
    <property type="entry name" value="Cyt_P450_CS"/>
</dbReference>
<dbReference type="InterPro" id="IPR050121">
    <property type="entry name" value="Cytochrome_P450_monoxygenase"/>
</dbReference>
<proteinExistence type="inferred from homology"/>
<dbReference type="SUPFAM" id="SSF48264">
    <property type="entry name" value="Cytochrome P450"/>
    <property type="match status" value="1"/>
</dbReference>
<comment type="cofactor">
    <cofactor evidence="1 5">
        <name>heme</name>
        <dbReference type="ChEBI" id="CHEBI:30413"/>
    </cofactor>
</comment>
<evidence type="ECO:0000256" key="6">
    <source>
        <dbReference type="RuleBase" id="RU000461"/>
    </source>
</evidence>
<accession>A0A1E1K3J2</accession>
<dbReference type="GO" id="GO:0032259">
    <property type="term" value="P:methylation"/>
    <property type="evidence" value="ECO:0007669"/>
    <property type="project" value="UniProtKB-KW"/>
</dbReference>
<evidence type="ECO:0000256" key="5">
    <source>
        <dbReference type="PIRSR" id="PIRSR602403-1"/>
    </source>
</evidence>
<organism evidence="7 8">
    <name type="scientific">Rhynchosporium agropyri</name>
    <dbReference type="NCBI Taxonomy" id="914238"/>
    <lineage>
        <taxon>Eukaryota</taxon>
        <taxon>Fungi</taxon>
        <taxon>Dikarya</taxon>
        <taxon>Ascomycota</taxon>
        <taxon>Pezizomycotina</taxon>
        <taxon>Leotiomycetes</taxon>
        <taxon>Helotiales</taxon>
        <taxon>Ploettnerulaceae</taxon>
        <taxon>Rhynchosporium</taxon>
    </lineage>
</organism>
<keyword evidence="7" id="KW-0489">Methyltransferase</keyword>
<comment type="similarity">
    <text evidence="2 6">Belongs to the cytochrome P450 family.</text>
</comment>
<evidence type="ECO:0000256" key="2">
    <source>
        <dbReference type="ARBA" id="ARBA00010617"/>
    </source>
</evidence>